<comment type="caution">
    <text evidence="3">The sequence shown here is derived from an EMBL/GenBank/DDBJ whole genome shotgun (WGS) entry which is preliminary data.</text>
</comment>
<dbReference type="InterPro" id="IPR036514">
    <property type="entry name" value="SGNH_hydro_sf"/>
</dbReference>
<evidence type="ECO:0000313" key="4">
    <source>
        <dbReference type="Proteomes" id="UP000016638"/>
    </source>
</evidence>
<evidence type="ECO:0000256" key="1">
    <source>
        <dbReference type="SAM" id="MobiDB-lite"/>
    </source>
</evidence>
<dbReference type="NCBIfam" id="TIGR04092">
    <property type="entry name" value="LTA_DltD"/>
    <property type="match status" value="1"/>
</dbReference>
<dbReference type="Pfam" id="PF04914">
    <property type="entry name" value="DltD"/>
    <property type="match status" value="1"/>
</dbReference>
<evidence type="ECO:0000313" key="3">
    <source>
        <dbReference type="EMBL" id="ERL10676.1"/>
    </source>
</evidence>
<dbReference type="PANTHER" id="PTHR40039">
    <property type="entry name" value="PROTEIN DLTD"/>
    <property type="match status" value="1"/>
</dbReference>
<name>U2VDM0_9ACTN</name>
<dbReference type="PATRIC" id="fig|1125712.3.peg.112"/>
<dbReference type="EMBL" id="AWEZ01000006">
    <property type="protein sequence ID" value="ERL10676.1"/>
    <property type="molecule type" value="Genomic_DNA"/>
</dbReference>
<dbReference type="SUPFAM" id="SSF52266">
    <property type="entry name" value="SGNH hydrolase"/>
    <property type="match status" value="1"/>
</dbReference>
<dbReference type="STRING" id="1125712.HMPREF1316_1061"/>
<dbReference type="InterPro" id="IPR006998">
    <property type="entry name" value="DltD"/>
</dbReference>
<evidence type="ECO:0000256" key="2">
    <source>
        <dbReference type="SAM" id="Phobius"/>
    </source>
</evidence>
<keyword evidence="4" id="KW-1185">Reference proteome</keyword>
<dbReference type="AlphaFoldDB" id="U2VDM0"/>
<keyword evidence="2" id="KW-0472">Membrane</keyword>
<keyword evidence="2" id="KW-1133">Transmembrane helix</keyword>
<dbReference type="Proteomes" id="UP000016638">
    <property type="component" value="Unassembled WGS sequence"/>
</dbReference>
<dbReference type="eggNOG" id="COG3966">
    <property type="taxonomic scope" value="Bacteria"/>
</dbReference>
<protein>
    <submittedName>
        <fullName evidence="3">D-alanyl-lipoteichoic acid biosynthesis protein DltD</fullName>
    </submittedName>
</protein>
<sequence>MRLGDMGPGKHLLVGVCGGLVVAAVALVVMIAALPAMGPAPSWRFYDYVYASGKSESSSFVTSNMAPGSHLVFGSSELYISKDTVPTCPQAVFGEGCADMGMTYVGEAFDQSLWQAIAAGAYANKVQDKKVMIIVSPQWFFRGSGQEGKFPSKFSYSLYQEFCDNPTISDGTKDYVRQRVLELGVDAGQVAAANRDTPADALNGLLYYQADQLSLRGKLANVIGLGTGKNADQLAGRDNGEPDWPTLLAKGRSEGAQMSTTNAYGINDSFWRRNANYDAEWHQTFDEASGEYDDLACFLQVCHESGLDPLVCIVPLHGTWYDHAGVGKDVRQYYYQRIREVCNDAGVSYADFSSCEYEPYFLCDTVHPGWVGWVRIEEAFYDFMKGRDDAFLGGGDRGVPAGLSSPDATQPAGEGASS</sequence>
<feature type="transmembrane region" description="Helical" evidence="2">
    <location>
        <begin position="12"/>
        <end position="34"/>
    </location>
</feature>
<proteinExistence type="predicted"/>
<dbReference type="PANTHER" id="PTHR40039:SF1">
    <property type="entry name" value="PROTEIN DLTD"/>
    <property type="match status" value="1"/>
</dbReference>
<organism evidence="3 4">
    <name type="scientific">Olsenella profusa F0195</name>
    <dbReference type="NCBI Taxonomy" id="1125712"/>
    <lineage>
        <taxon>Bacteria</taxon>
        <taxon>Bacillati</taxon>
        <taxon>Actinomycetota</taxon>
        <taxon>Coriobacteriia</taxon>
        <taxon>Coriobacteriales</taxon>
        <taxon>Atopobiaceae</taxon>
        <taxon>Olsenella</taxon>
    </lineage>
</organism>
<dbReference type="InterPro" id="IPR023896">
    <property type="entry name" value="LTA_DltD"/>
</dbReference>
<dbReference type="Gene3D" id="3.40.50.1110">
    <property type="entry name" value="SGNH hydrolase"/>
    <property type="match status" value="1"/>
</dbReference>
<gene>
    <name evidence="3" type="primary">dltD</name>
    <name evidence="3" type="ORF">HMPREF1316_1061</name>
</gene>
<keyword evidence="2" id="KW-0812">Transmembrane</keyword>
<accession>U2VDM0</accession>
<reference evidence="3 4" key="1">
    <citation type="submission" date="2013-08" db="EMBL/GenBank/DDBJ databases">
        <authorList>
            <person name="Durkin A.S."/>
            <person name="Haft D.R."/>
            <person name="McCorrison J."/>
            <person name="Torralba M."/>
            <person name="Gillis M."/>
            <person name="Haft D.H."/>
            <person name="Methe B."/>
            <person name="Sutton G."/>
            <person name="Nelson K.E."/>
        </authorList>
    </citation>
    <scope>NUCLEOTIDE SEQUENCE [LARGE SCALE GENOMIC DNA]</scope>
    <source>
        <strain evidence="3 4">F0195</strain>
    </source>
</reference>
<feature type="region of interest" description="Disordered" evidence="1">
    <location>
        <begin position="396"/>
        <end position="418"/>
    </location>
</feature>